<feature type="domain" description="Helicase ATP-binding" evidence="5">
    <location>
        <begin position="487"/>
        <end position="597"/>
    </location>
</feature>
<dbReference type="InterPro" id="IPR038718">
    <property type="entry name" value="SNF2-like_sf"/>
</dbReference>
<dbReference type="InterPro" id="IPR014001">
    <property type="entry name" value="Helicase_ATP-bd"/>
</dbReference>
<feature type="domain" description="Helicase C-terminal" evidence="6">
    <location>
        <begin position="958"/>
        <end position="1114"/>
    </location>
</feature>
<dbReference type="EMBL" id="PKFO01000003">
    <property type="protein sequence ID" value="PVH20109.1"/>
    <property type="molecule type" value="Genomic_DNA"/>
</dbReference>
<sequence>MGSEIQEVCRICSNLDSLVAVGTLLIYGLEGLQFGFEGIASDEDGWKWLDPWFLDTCIGASASTHVRALSQLLRHRYFVATYRKATLGTLDTLFKSLGAKPTPVYRVRLYAVPSDVDGARFVKSWRSRLTSETRLAKIYKSNWSVLREVVDFSAGSWENGSVSGISVMVPLIGSKPAGKKPETGSSESFHIQRWLEGSSYLVPSHSTVHSLETVVKRTYDSISPPDLSKYKDKNFQPPLDIPSGEEIIKGLVNCYYTNQSPINGVSSVLYPFQLNSVCKMYEKESVPKREILPNYTKVTSPCGYSYYVDIFFLDFHRLPDSFLLPKGGILAENMGLGKTLICLSLVCLTKHQFSTIPEDAILHDDQSMEGTVNEKPIELPGTLKSLWEICRETISQKSLPWKFYKDDLPSSVVEKLSYRPGFFKLPLHIAENHLGVRARHSLMQDGRFRVLYLCNTTLVIVPENLFHQWHGEMTKHLEPNYLKSLFISDRFQEHLKTDSSVYSNLLPSSPRELIQYDLVVMTISSFQKRIRPDDSILKAIHWKRLIIDEGHSMGSKSTSLSSDCKSLSCERIWAVTGTPTSGLTNLHMNEEEPVTSSPSKKRKYTVKSSFSVKDDLTRVGNLVSSFFKIEPYFSQPRLWSSTIVRYLTSENFNTETSLRNLLNILLVRHNLTEVERDLKLPQLHHEAVFINPSYQNKLAINLFTAVLAVNAVSSEREGSDYMFDASNHQELRKLVNNLQLATFYWTGFKQQDVETLLRIAKHGLKKQNKDGGPYHSTYDRRLLYNSIKASSEALENQSWRTAAALHEMLYYVEGVPNSFVKHFGMVLDQSMSLFGAPHLSALQKFYYKNRFLNMNDTEKLEMKLHEASGPFWERYWMEAEQKEGNSRKRHPGSPDSKAVAGTNLSDSKVDPEVDLLRSKQNIASARSIRSASSIPENNSYERVCNIKNANIRGTASSKLSYLATKLVENQRAGLKSIVFFEYEDSAYYLSEFLDIIGVKYILYATFIGASQRANNIIEFDHHDSQVDGGIALIMDLRLAAHGLTVISATRVYFLSPVWHRSREAQAIKRAHRIGQTQEVYVETLVLRGTLEEEIYKRRTGHEDESFDGQPSKHEVIDDAGMQRFILKHEFLPTDIHEEEHSSFSIPAHEDVDNQDFNEHLDEESSLQSHTMTKQDYGGIPYHDWTMRLFTQENLDKLNSMKQQKPTKAESNRDLLSIGNTPKRVQQQKKEGIVKRRRVQFR</sequence>
<dbReference type="Gene3D" id="3.40.50.10810">
    <property type="entry name" value="Tandem AAA-ATPase domain"/>
    <property type="match status" value="1"/>
</dbReference>
<dbReference type="PROSITE" id="PS51192">
    <property type="entry name" value="HELICASE_ATP_BIND_1"/>
    <property type="match status" value="1"/>
</dbReference>
<dbReference type="GO" id="GO:0006281">
    <property type="term" value="P:DNA repair"/>
    <property type="evidence" value="ECO:0007669"/>
    <property type="project" value="TreeGrafter"/>
</dbReference>
<feature type="region of interest" description="Disordered" evidence="4">
    <location>
        <begin position="883"/>
        <end position="905"/>
    </location>
</feature>
<dbReference type="STRING" id="45357.A0A2V1AQF6"/>
<evidence type="ECO:0000256" key="3">
    <source>
        <dbReference type="ARBA" id="ARBA00022840"/>
    </source>
</evidence>
<dbReference type="GO" id="GO:0005634">
    <property type="term" value="C:nucleus"/>
    <property type="evidence" value="ECO:0007669"/>
    <property type="project" value="TreeGrafter"/>
</dbReference>
<comment type="caution">
    <text evidence="7">The sequence shown here is derived from an EMBL/GenBank/DDBJ whole genome shotgun (WGS) entry which is preliminary data.</text>
</comment>
<keyword evidence="8" id="KW-1185">Reference proteome</keyword>
<dbReference type="InterPro" id="IPR027417">
    <property type="entry name" value="P-loop_NTPase"/>
</dbReference>
<dbReference type="Gene3D" id="3.40.50.300">
    <property type="entry name" value="P-loop containing nucleotide triphosphate hydrolases"/>
    <property type="match status" value="1"/>
</dbReference>
<dbReference type="GeneID" id="37007220"/>
<dbReference type="Proteomes" id="UP000244309">
    <property type="component" value="Unassembled WGS sequence"/>
</dbReference>
<evidence type="ECO:0000256" key="1">
    <source>
        <dbReference type="ARBA" id="ARBA00022741"/>
    </source>
</evidence>
<evidence type="ECO:0000256" key="4">
    <source>
        <dbReference type="SAM" id="MobiDB-lite"/>
    </source>
</evidence>
<evidence type="ECO:0008006" key="9">
    <source>
        <dbReference type="Google" id="ProtNLM"/>
    </source>
</evidence>
<dbReference type="InterPro" id="IPR001650">
    <property type="entry name" value="Helicase_C-like"/>
</dbReference>
<dbReference type="GO" id="GO:0005524">
    <property type="term" value="F:ATP binding"/>
    <property type="evidence" value="ECO:0007669"/>
    <property type="project" value="UniProtKB-KW"/>
</dbReference>
<name>A0A2V1AQF6_9ASCO</name>
<keyword evidence="2" id="KW-0378">Hydrolase</keyword>
<dbReference type="GO" id="GO:0008094">
    <property type="term" value="F:ATP-dependent activity, acting on DNA"/>
    <property type="evidence" value="ECO:0007669"/>
    <property type="project" value="TreeGrafter"/>
</dbReference>
<evidence type="ECO:0000259" key="6">
    <source>
        <dbReference type="PROSITE" id="PS51194"/>
    </source>
</evidence>
<dbReference type="Pfam" id="PF00176">
    <property type="entry name" value="SNF2-rel_dom"/>
    <property type="match status" value="1"/>
</dbReference>
<reference evidence="7 8" key="1">
    <citation type="submission" date="2017-12" db="EMBL/GenBank/DDBJ databases">
        <title>Genome Sequence of a Multidrug-Resistant Candida haemulonii Isolate from a Patient with Chronic Leg Ulcers in Israel.</title>
        <authorList>
            <person name="Chow N.A."/>
            <person name="Gade L."/>
            <person name="Batra D."/>
            <person name="Rowe L.A."/>
            <person name="Ben-Ami R."/>
            <person name="Loparev V.N."/>
            <person name="Litvintseva A.P."/>
        </authorList>
    </citation>
    <scope>NUCLEOTIDE SEQUENCE [LARGE SCALE GENOMIC DNA]</scope>
    <source>
        <strain evidence="7 8">B11899</strain>
    </source>
</reference>
<dbReference type="CDD" id="cd18793">
    <property type="entry name" value="SF2_C_SNF"/>
    <property type="match status" value="1"/>
</dbReference>
<feature type="region of interest" description="Disordered" evidence="4">
    <location>
        <begin position="1222"/>
        <end position="1241"/>
    </location>
</feature>
<dbReference type="SMART" id="SM00487">
    <property type="entry name" value="DEXDc"/>
    <property type="match status" value="1"/>
</dbReference>
<organism evidence="7 8">
    <name type="scientific">Candidozyma haemuli</name>
    <dbReference type="NCBI Taxonomy" id="45357"/>
    <lineage>
        <taxon>Eukaryota</taxon>
        <taxon>Fungi</taxon>
        <taxon>Dikarya</taxon>
        <taxon>Ascomycota</taxon>
        <taxon>Saccharomycotina</taxon>
        <taxon>Pichiomycetes</taxon>
        <taxon>Metschnikowiaceae</taxon>
        <taxon>Candidozyma</taxon>
    </lineage>
</organism>
<protein>
    <recommendedName>
        <fullName evidence="9">Helicase C-terminal domain-containing protein</fullName>
    </recommendedName>
</protein>
<accession>A0A2V1AQF6</accession>
<dbReference type="InterPro" id="IPR000330">
    <property type="entry name" value="SNF2_N"/>
</dbReference>
<dbReference type="AlphaFoldDB" id="A0A2V1AQF6"/>
<evidence type="ECO:0000313" key="8">
    <source>
        <dbReference type="Proteomes" id="UP000244309"/>
    </source>
</evidence>
<dbReference type="InterPro" id="IPR049730">
    <property type="entry name" value="SNF2/RAD54-like_C"/>
</dbReference>
<keyword evidence="3" id="KW-0067">ATP-binding</keyword>
<evidence type="ECO:0000259" key="5">
    <source>
        <dbReference type="PROSITE" id="PS51192"/>
    </source>
</evidence>
<dbReference type="PROSITE" id="PS51194">
    <property type="entry name" value="HELICASE_CTER"/>
    <property type="match status" value="1"/>
</dbReference>
<dbReference type="InterPro" id="IPR050628">
    <property type="entry name" value="SNF2_RAD54_helicase_TF"/>
</dbReference>
<dbReference type="RefSeq" id="XP_025341049.1">
    <property type="nucleotide sequence ID" value="XM_025485584.1"/>
</dbReference>
<dbReference type="OrthoDB" id="2801544at2759"/>
<evidence type="ECO:0000313" key="7">
    <source>
        <dbReference type="EMBL" id="PVH20109.1"/>
    </source>
</evidence>
<dbReference type="PANTHER" id="PTHR45626">
    <property type="entry name" value="TRANSCRIPTION TERMINATION FACTOR 2-RELATED"/>
    <property type="match status" value="1"/>
</dbReference>
<dbReference type="SUPFAM" id="SSF52540">
    <property type="entry name" value="P-loop containing nucleoside triphosphate hydrolases"/>
    <property type="match status" value="2"/>
</dbReference>
<evidence type="ECO:0000256" key="2">
    <source>
        <dbReference type="ARBA" id="ARBA00022801"/>
    </source>
</evidence>
<dbReference type="PANTHER" id="PTHR45626:SF51">
    <property type="entry name" value="SNF2-RELATED DOMAIN-CONTAINING PROTEIN"/>
    <property type="match status" value="1"/>
</dbReference>
<gene>
    <name evidence="7" type="ORF">CXQ85_001889</name>
</gene>
<dbReference type="VEuPathDB" id="FungiDB:CXQ85_001889"/>
<proteinExistence type="predicted"/>
<dbReference type="Pfam" id="PF00271">
    <property type="entry name" value="Helicase_C"/>
    <property type="match status" value="1"/>
</dbReference>
<keyword evidence="1" id="KW-0547">Nucleotide-binding</keyword>
<dbReference type="GO" id="GO:0016787">
    <property type="term" value="F:hydrolase activity"/>
    <property type="evidence" value="ECO:0007669"/>
    <property type="project" value="UniProtKB-KW"/>
</dbReference>